<dbReference type="SUPFAM" id="SSF52413">
    <property type="entry name" value="UDP-glucose/GDP-mannose dehydrogenase C-terminal domain"/>
    <property type="match status" value="1"/>
</dbReference>
<keyword evidence="5 8" id="KW-0560">Oxidoreductase</keyword>
<feature type="binding site" evidence="10">
    <location>
        <position position="200"/>
    </location>
    <ligand>
        <name>substrate</name>
    </ligand>
</feature>
<feature type="binding site" evidence="11">
    <location>
        <position position="111"/>
    </location>
    <ligand>
        <name>NAD(+)</name>
        <dbReference type="ChEBI" id="CHEBI:57540"/>
    </ligand>
</feature>
<dbReference type="Gene3D" id="1.20.5.100">
    <property type="entry name" value="Cytochrome c1, transmembrane anchor, C-terminal"/>
    <property type="match status" value="1"/>
</dbReference>
<dbReference type="EMBL" id="SNXI01000002">
    <property type="protein sequence ID" value="TDP40252.1"/>
    <property type="molecule type" value="Genomic_DNA"/>
</dbReference>
<dbReference type="InterPro" id="IPR014027">
    <property type="entry name" value="UDP-Glc/GDP-Man_DH_C"/>
</dbReference>
<dbReference type="InterPro" id="IPR036291">
    <property type="entry name" value="NAD(P)-bd_dom_sf"/>
</dbReference>
<evidence type="ECO:0000256" key="8">
    <source>
        <dbReference type="PIRNR" id="PIRNR000124"/>
    </source>
</evidence>
<dbReference type="SUPFAM" id="SSF48179">
    <property type="entry name" value="6-phosphogluconate dehydrogenase C-terminal domain-like"/>
    <property type="match status" value="1"/>
</dbReference>
<feature type="binding site" evidence="11">
    <location>
        <position position="324"/>
    </location>
    <ligand>
        <name>NAD(+)</name>
        <dbReference type="ChEBI" id="CHEBI:57540"/>
    </ligand>
</feature>
<dbReference type="PIRSF" id="PIRSF000124">
    <property type="entry name" value="UDPglc_GDPman_dh"/>
    <property type="match status" value="1"/>
</dbReference>
<dbReference type="Proteomes" id="UP000295531">
    <property type="component" value="Unassembled WGS sequence"/>
</dbReference>
<evidence type="ECO:0000256" key="10">
    <source>
        <dbReference type="PIRSR" id="PIRSR500134-2"/>
    </source>
</evidence>
<evidence type="ECO:0000256" key="9">
    <source>
        <dbReference type="PIRSR" id="PIRSR500134-1"/>
    </source>
</evidence>
<evidence type="ECO:0000256" key="1">
    <source>
        <dbReference type="ARBA" id="ARBA00004701"/>
    </source>
</evidence>
<evidence type="ECO:0000313" key="13">
    <source>
        <dbReference type="EMBL" id="TDP40252.1"/>
    </source>
</evidence>
<dbReference type="InterPro" id="IPR036220">
    <property type="entry name" value="UDP-Glc/GDP-Man_DH_C_sf"/>
</dbReference>
<organism evidence="13 14">
    <name type="scientific">Idiomarina aquatica</name>
    <dbReference type="NCBI Taxonomy" id="1327752"/>
    <lineage>
        <taxon>Bacteria</taxon>
        <taxon>Pseudomonadati</taxon>
        <taxon>Pseudomonadota</taxon>
        <taxon>Gammaproteobacteria</taxon>
        <taxon>Alteromonadales</taxon>
        <taxon>Idiomarinaceae</taxon>
        <taxon>Idiomarina</taxon>
    </lineage>
</organism>
<evidence type="ECO:0000256" key="6">
    <source>
        <dbReference type="ARBA" id="ARBA00023027"/>
    </source>
</evidence>
<dbReference type="AlphaFoldDB" id="A0A4R6PNU0"/>
<dbReference type="SMART" id="SM00984">
    <property type="entry name" value="UDPG_MGDP_dh_C"/>
    <property type="match status" value="1"/>
</dbReference>
<dbReference type="GO" id="GO:0006065">
    <property type="term" value="P:UDP-glucuronate biosynthetic process"/>
    <property type="evidence" value="ECO:0007669"/>
    <property type="project" value="UniProtKB-UniPathway"/>
</dbReference>
<dbReference type="SUPFAM" id="SSF51735">
    <property type="entry name" value="NAD(P)-binding Rossmann-fold domains"/>
    <property type="match status" value="1"/>
</dbReference>
<dbReference type="Pfam" id="PF00984">
    <property type="entry name" value="UDPG_MGDP_dh"/>
    <property type="match status" value="1"/>
</dbReference>
<feature type="binding site" evidence="11">
    <location>
        <position position="148"/>
    </location>
    <ligand>
        <name>NAD(+)</name>
        <dbReference type="ChEBI" id="CHEBI:57540"/>
    </ligand>
</feature>
<feature type="binding site" evidence="11">
    <location>
        <position position="25"/>
    </location>
    <ligand>
        <name>NAD(+)</name>
        <dbReference type="ChEBI" id="CHEBI:57540"/>
    </ligand>
</feature>
<dbReference type="GO" id="GO:0000271">
    <property type="term" value="P:polysaccharide biosynthetic process"/>
    <property type="evidence" value="ECO:0007669"/>
    <property type="project" value="InterPro"/>
</dbReference>
<feature type="binding site" evidence="10">
    <location>
        <position position="253"/>
    </location>
    <ligand>
        <name>substrate</name>
    </ligand>
</feature>
<sequence length="434" mass="47811">MGLVQAAVMAECGHKVTCVDINEQRINNLKQGIVDIYEPGLSPVIINEQKKGHLTFATDGTLAIKDQDAIFIAVGTPESATGQADMRAVYAVAKEIGQKMTQPAAVIIKSTVPLKTAEKVKAVIQEQLSERGEDIAFDVISNPEFLKEGSALSDCRKPDRIIVGTDKDSSRELMLELYAPFNRNHDKIIFMDNVSAELTKYAANCMLATKISFMNEMANIADLCGADIEDVRRGIGSDPRIGYHFIYPGCGYGGSCFPKDTIALLSCANELGYDAEMLKSVRSVNAKQKEKLGNAVIDQFGDNLQGQTFALWGIAFKPNTDDIREAPSLEILKLLLAAGADVKVFDPQALDNLKKEQLDTDTSGKIHYCECAYQATENATALILCTEWKEFWAPEWDTLKQNLKTPMIFDGRNLFDPVDMAELGFVYRGIGRRN</sequence>
<dbReference type="InterPro" id="IPR008927">
    <property type="entry name" value="6-PGluconate_DH-like_C_sf"/>
</dbReference>
<feature type="binding site" evidence="10">
    <location>
        <position position="317"/>
    </location>
    <ligand>
        <name>substrate</name>
    </ligand>
</feature>
<dbReference type="InterPro" id="IPR014026">
    <property type="entry name" value="UDP-Glc/GDP-Man_DH_dimer"/>
</dbReference>
<comment type="caution">
    <text evidence="13">The sequence shown here is derived from an EMBL/GenBank/DDBJ whole genome shotgun (WGS) entry which is preliminary data.</text>
</comment>
<name>A0A4R6PNU0_9GAMM</name>
<feature type="domain" description="UDP-glucose/GDP-mannose dehydrogenase C-terminal" evidence="12">
    <location>
        <begin position="310"/>
        <end position="417"/>
    </location>
</feature>
<feature type="binding site" evidence="10">
    <location>
        <begin position="245"/>
        <end position="249"/>
    </location>
    <ligand>
        <name>substrate</name>
    </ligand>
</feature>
<dbReference type="PANTHER" id="PTHR43750">
    <property type="entry name" value="UDP-GLUCOSE 6-DEHYDROGENASE TUAD"/>
    <property type="match status" value="1"/>
</dbReference>
<feature type="active site" description="Nucleophile" evidence="9">
    <location>
        <position position="256"/>
    </location>
</feature>
<dbReference type="Gene3D" id="3.40.50.720">
    <property type="entry name" value="NAD(P)-binding Rossmann-like Domain"/>
    <property type="match status" value="2"/>
</dbReference>
<feature type="binding site" evidence="10">
    <location>
        <begin position="145"/>
        <end position="148"/>
    </location>
    <ligand>
        <name>substrate</name>
    </ligand>
</feature>
<dbReference type="InterPro" id="IPR017476">
    <property type="entry name" value="UDP-Glc/GDP-Man"/>
</dbReference>
<feature type="binding site" evidence="11">
    <location>
        <position position="259"/>
    </location>
    <ligand>
        <name>NAD(+)</name>
        <dbReference type="ChEBI" id="CHEBI:57540"/>
    </ligand>
</feature>
<evidence type="ECO:0000256" key="2">
    <source>
        <dbReference type="ARBA" id="ARBA00006601"/>
    </source>
</evidence>
<reference evidence="13 14" key="1">
    <citation type="submission" date="2019-03" db="EMBL/GenBank/DDBJ databases">
        <title>Freshwater and sediment microbial communities from various areas in North America, analyzing microbe dynamics in response to fracking.</title>
        <authorList>
            <person name="Lamendella R."/>
        </authorList>
    </citation>
    <scope>NUCLEOTIDE SEQUENCE [LARGE SCALE GENOMIC DNA]</scope>
    <source>
        <strain evidence="13 14">18_TX</strain>
    </source>
</reference>
<dbReference type="EC" id="1.1.1.22" evidence="3 8"/>
<dbReference type="UniPathway" id="UPA00038">
    <property type="reaction ID" value="UER00491"/>
</dbReference>
<proteinExistence type="inferred from homology"/>
<comment type="similarity">
    <text evidence="2 8">Belongs to the UDP-glucose/GDP-mannose dehydrogenase family.</text>
</comment>
<dbReference type="GO" id="GO:0051287">
    <property type="term" value="F:NAD binding"/>
    <property type="evidence" value="ECO:0007669"/>
    <property type="project" value="InterPro"/>
</dbReference>
<dbReference type="PANTHER" id="PTHR43750:SF3">
    <property type="entry name" value="UDP-GLUCOSE 6-DEHYDROGENASE TUAD"/>
    <property type="match status" value="1"/>
</dbReference>
<dbReference type="InterPro" id="IPR001732">
    <property type="entry name" value="UDP-Glc/GDP-Man_DH_N"/>
</dbReference>
<dbReference type="GO" id="GO:0003979">
    <property type="term" value="F:UDP-glucose 6-dehydrogenase activity"/>
    <property type="evidence" value="ECO:0007669"/>
    <property type="project" value="UniProtKB-EC"/>
</dbReference>
<dbReference type="InterPro" id="IPR028357">
    <property type="entry name" value="UDPglc_DH_bac"/>
</dbReference>
<keyword evidence="14" id="KW-1185">Reference proteome</keyword>
<comment type="pathway">
    <text evidence="1">Nucleotide-sugar biosynthesis; UDP-alpha-D-glucuronate biosynthesis; UDP-alpha-D-glucuronate from UDP-alpha-D-glucose: step 1/1.</text>
</comment>
<dbReference type="NCBIfam" id="TIGR03026">
    <property type="entry name" value="NDP-sugDHase"/>
    <property type="match status" value="1"/>
</dbReference>
<evidence type="ECO:0000256" key="4">
    <source>
        <dbReference type="ARBA" id="ARBA00015132"/>
    </source>
</evidence>
<protein>
    <recommendedName>
        <fullName evidence="4 8">UDP-glucose 6-dehydrogenase</fullName>
        <ecNumber evidence="3 8">1.1.1.22</ecNumber>
    </recommendedName>
</protein>
<gene>
    <name evidence="13" type="ORF">DEU29_102152</name>
</gene>
<evidence type="ECO:0000259" key="12">
    <source>
        <dbReference type="SMART" id="SM00984"/>
    </source>
</evidence>
<evidence type="ECO:0000256" key="7">
    <source>
        <dbReference type="ARBA" id="ARBA00047473"/>
    </source>
</evidence>
<dbReference type="Pfam" id="PF03720">
    <property type="entry name" value="UDPG_MGDP_dh_C"/>
    <property type="match status" value="1"/>
</dbReference>
<evidence type="ECO:0000256" key="3">
    <source>
        <dbReference type="ARBA" id="ARBA00012954"/>
    </source>
</evidence>
<dbReference type="PIRSF" id="PIRSF500134">
    <property type="entry name" value="UDPglc_DH_bac"/>
    <property type="match status" value="1"/>
</dbReference>
<accession>A0A4R6PNU0</accession>
<comment type="catalytic activity">
    <reaction evidence="7 8">
        <text>UDP-alpha-D-glucose + 2 NAD(+) + H2O = UDP-alpha-D-glucuronate + 2 NADH + 3 H(+)</text>
        <dbReference type="Rhea" id="RHEA:23596"/>
        <dbReference type="ChEBI" id="CHEBI:15377"/>
        <dbReference type="ChEBI" id="CHEBI:15378"/>
        <dbReference type="ChEBI" id="CHEBI:57540"/>
        <dbReference type="ChEBI" id="CHEBI:57945"/>
        <dbReference type="ChEBI" id="CHEBI:58052"/>
        <dbReference type="ChEBI" id="CHEBI:58885"/>
        <dbReference type="EC" id="1.1.1.22"/>
    </reaction>
</comment>
<evidence type="ECO:0000313" key="14">
    <source>
        <dbReference type="Proteomes" id="UP000295531"/>
    </source>
</evidence>
<feature type="binding site" evidence="11">
    <location>
        <position position="20"/>
    </location>
    <ligand>
        <name>NAD(+)</name>
        <dbReference type="ChEBI" id="CHEBI:57540"/>
    </ligand>
</feature>
<evidence type="ECO:0000256" key="5">
    <source>
        <dbReference type="ARBA" id="ARBA00023002"/>
    </source>
</evidence>
<feature type="binding site" evidence="11">
    <location>
        <position position="76"/>
    </location>
    <ligand>
        <name>NAD(+)</name>
        <dbReference type="ChEBI" id="CHEBI:57540"/>
    </ligand>
</feature>
<dbReference type="Pfam" id="PF03721">
    <property type="entry name" value="UDPG_MGDP_dh_N"/>
    <property type="match status" value="1"/>
</dbReference>
<keyword evidence="6 8" id="KW-0520">NAD</keyword>
<evidence type="ECO:0000256" key="11">
    <source>
        <dbReference type="PIRSR" id="PIRSR500134-3"/>
    </source>
</evidence>